<accession>Q0RX25</accession>
<evidence type="ECO:0000313" key="1">
    <source>
        <dbReference type="EMBL" id="ABH00161.1"/>
    </source>
</evidence>
<dbReference type="AlphaFoldDB" id="Q0RX25"/>
<proteinExistence type="predicted"/>
<dbReference type="HOGENOM" id="CLU_923359_0_0_11"/>
<gene>
    <name evidence="1" type="ordered locus">RHA1_ro09118</name>
</gene>
<organism evidence="1 2">
    <name type="scientific">Rhodococcus jostii (strain RHA1)</name>
    <dbReference type="NCBI Taxonomy" id="101510"/>
    <lineage>
        <taxon>Bacteria</taxon>
        <taxon>Bacillati</taxon>
        <taxon>Actinomycetota</taxon>
        <taxon>Actinomycetes</taxon>
        <taxon>Mycobacteriales</taxon>
        <taxon>Nocardiaceae</taxon>
        <taxon>Rhodococcus</taxon>
    </lineage>
</organism>
<name>Q0RX25_RHOJR</name>
<dbReference type="KEGG" id="rha:RHA1_ro09118"/>
<sequence length="284" mass="30514">MTDPIIVPRDALLERRVALSISDSQDLGRLGLTPFHLELVVAEIARAIILAGGIIAYGGRIKPAGFTQLLIDEVERYGAERLSLELYIPASEHQQIPIGELEEIDRRLGIAGRLYLLTPDGEPQTVAQRRKDTTARPTANSAEALTAMRKQVSERADARIILGGKLTGFQGAEPGVIEEARLTVQSGKTLYVAGGYGGAASAVAQTLGYDSFKWAPPGFPAGVETDKVQAALRNLQIAYAAVERTDGLSEEQRRVLATSHRPANIATAVVLGLSNKNIPNTDRN</sequence>
<geneLocation type="plasmid" evidence="1 2">
    <name>pRHL1</name>
</geneLocation>
<dbReference type="EMBL" id="CP000432">
    <property type="protein sequence ID" value="ABH00161.1"/>
    <property type="molecule type" value="Genomic_DNA"/>
</dbReference>
<dbReference type="RefSeq" id="WP_011599837.1">
    <property type="nucleotide sequence ID" value="NC_008269.1"/>
</dbReference>
<protein>
    <submittedName>
        <fullName evidence="1">Uncharacterized protein</fullName>
    </submittedName>
</protein>
<dbReference type="Proteomes" id="UP000008710">
    <property type="component" value="Plasmid pRHL1"/>
</dbReference>
<keyword evidence="1" id="KW-0614">Plasmid</keyword>
<reference evidence="2" key="1">
    <citation type="journal article" date="2006" name="Proc. Natl. Acad. Sci. U.S.A.">
        <title>The complete genome of Rhodococcus sp. RHA1 provides insights into a catabolic powerhouse.</title>
        <authorList>
            <person name="McLeod M.P."/>
            <person name="Warren R.L."/>
            <person name="Hsiao W.W.L."/>
            <person name="Araki N."/>
            <person name="Myhre M."/>
            <person name="Fernandes C."/>
            <person name="Miyazawa D."/>
            <person name="Wong W."/>
            <person name="Lillquist A.L."/>
            <person name="Wang D."/>
            <person name="Dosanjh M."/>
            <person name="Hara H."/>
            <person name="Petrescu A."/>
            <person name="Morin R.D."/>
            <person name="Yang G."/>
            <person name="Stott J.M."/>
            <person name="Schein J.E."/>
            <person name="Shin H."/>
            <person name="Smailus D."/>
            <person name="Siddiqui A.S."/>
            <person name="Marra M.A."/>
            <person name="Jones S.J.M."/>
            <person name="Holt R."/>
            <person name="Brinkman F.S.L."/>
            <person name="Miyauchi K."/>
            <person name="Fukuda M."/>
            <person name="Davies J.E."/>
            <person name="Mohn W.W."/>
            <person name="Eltis L.D."/>
        </authorList>
    </citation>
    <scope>NUCLEOTIDE SEQUENCE [LARGE SCALE GENOMIC DNA]</scope>
    <source>
        <strain evidence="2">RHA1</strain>
    </source>
</reference>
<dbReference type="InterPro" id="IPR041160">
    <property type="entry name" value="LD_cluster2"/>
</dbReference>
<dbReference type="Pfam" id="PF18163">
    <property type="entry name" value="LD_cluster2"/>
    <property type="match status" value="1"/>
</dbReference>
<dbReference type="OrthoDB" id="8364978at2"/>
<evidence type="ECO:0000313" key="2">
    <source>
        <dbReference type="Proteomes" id="UP000008710"/>
    </source>
</evidence>